<keyword evidence="1" id="KW-0472">Membrane</keyword>
<evidence type="ECO:0008006" key="3">
    <source>
        <dbReference type="Google" id="ProtNLM"/>
    </source>
</evidence>
<protein>
    <recommendedName>
        <fullName evidence="3">MFS transporter</fullName>
    </recommendedName>
</protein>
<gene>
    <name evidence="2" type="ORF">ENL47_05665</name>
</gene>
<dbReference type="AlphaFoldDB" id="A0A7C5YY28"/>
<keyword evidence="1" id="KW-0812">Transmembrane</keyword>
<sequence>MFSVKEDLALKPNILISLLIVFLIMVIIYGTSSINTLHGLLISNIWRYFIYTVLFLEYVNPRILHSLMFRKSFLATNTVALLSYSATYALTILLSTYLQKLRNLTPSETGLILATQSSNTKSISGLLADRYNPSTSTSLGMTIITIGIFSLSFISSEISVNYLIYTLVILGVGFTFLPLLTLQQYEYES</sequence>
<feature type="transmembrane region" description="Helical" evidence="1">
    <location>
        <begin position="37"/>
        <end position="59"/>
    </location>
</feature>
<feature type="transmembrane region" description="Helical" evidence="1">
    <location>
        <begin position="79"/>
        <end position="98"/>
    </location>
</feature>
<comment type="caution">
    <text evidence="2">The sequence shown here is derived from an EMBL/GenBank/DDBJ whole genome shotgun (WGS) entry which is preliminary data.</text>
</comment>
<evidence type="ECO:0000313" key="2">
    <source>
        <dbReference type="EMBL" id="HHR96293.1"/>
    </source>
</evidence>
<accession>A0A7C5YY28</accession>
<dbReference type="SUPFAM" id="SSF103473">
    <property type="entry name" value="MFS general substrate transporter"/>
    <property type="match status" value="1"/>
</dbReference>
<feature type="transmembrane region" description="Helical" evidence="1">
    <location>
        <begin position="136"/>
        <end position="155"/>
    </location>
</feature>
<dbReference type="EMBL" id="DRUB01000106">
    <property type="protein sequence ID" value="HHR96293.1"/>
    <property type="molecule type" value="Genomic_DNA"/>
</dbReference>
<organism evidence="2">
    <name type="scientific">Ignisphaera aggregans</name>
    <dbReference type="NCBI Taxonomy" id="334771"/>
    <lineage>
        <taxon>Archaea</taxon>
        <taxon>Thermoproteota</taxon>
        <taxon>Thermoprotei</taxon>
        <taxon>Desulfurococcales</taxon>
        <taxon>Desulfurococcaceae</taxon>
        <taxon>Ignisphaera</taxon>
    </lineage>
</organism>
<name>A0A7C5YY28_9CREN</name>
<feature type="transmembrane region" description="Helical" evidence="1">
    <location>
        <begin position="162"/>
        <end position="182"/>
    </location>
</feature>
<feature type="transmembrane region" description="Helical" evidence="1">
    <location>
        <begin position="12"/>
        <end position="31"/>
    </location>
</feature>
<evidence type="ECO:0000256" key="1">
    <source>
        <dbReference type="SAM" id="Phobius"/>
    </source>
</evidence>
<proteinExistence type="predicted"/>
<reference evidence="2" key="1">
    <citation type="journal article" date="2020" name="mSystems">
        <title>Genome- and Community-Level Interaction Insights into Carbon Utilization and Element Cycling Functions of Hydrothermarchaeota in Hydrothermal Sediment.</title>
        <authorList>
            <person name="Zhou Z."/>
            <person name="Liu Y."/>
            <person name="Xu W."/>
            <person name="Pan J."/>
            <person name="Luo Z.H."/>
            <person name="Li M."/>
        </authorList>
    </citation>
    <scope>NUCLEOTIDE SEQUENCE [LARGE SCALE GENOMIC DNA]</scope>
    <source>
        <strain evidence="2">SpSt-1</strain>
    </source>
</reference>
<keyword evidence="1" id="KW-1133">Transmembrane helix</keyword>
<dbReference type="Gene3D" id="1.20.1250.20">
    <property type="entry name" value="MFS general substrate transporter like domains"/>
    <property type="match status" value="1"/>
</dbReference>
<dbReference type="InterPro" id="IPR036259">
    <property type="entry name" value="MFS_trans_sf"/>
</dbReference>